<protein>
    <recommendedName>
        <fullName evidence="1">Knr4/Smi1-like domain-containing protein</fullName>
    </recommendedName>
</protein>
<sequence length="237" mass="27672">MRTATKNNDQIKRVLQKMKSLGITPNSTISLAEIREIEATLQLKLPESYVNFLTEIQNDSRSHQLHQKAPYYGFYSLQNALKMNEEWQITLSEPFPYIDDFEFEDVINFGENTTYDDFEERMETDANFANLVNKYSSTSNLNGTIPICEYGCGDFFRLVVNGEKKGEIWVDCGCINLTGYYALNVDIITFYENWLDRQIHLKSYPQDKMKYLQAYYPILEFGNNPKYKLGDNEFINP</sequence>
<organism evidence="2 3">
    <name type="scientific">Capnocytophaga cynodegmi</name>
    <dbReference type="NCBI Taxonomy" id="28189"/>
    <lineage>
        <taxon>Bacteria</taxon>
        <taxon>Pseudomonadati</taxon>
        <taxon>Bacteroidota</taxon>
        <taxon>Flavobacteriia</taxon>
        <taxon>Flavobacteriales</taxon>
        <taxon>Flavobacteriaceae</taxon>
        <taxon>Capnocytophaga</taxon>
    </lineage>
</organism>
<dbReference type="RefSeq" id="WP_018278725.1">
    <property type="nucleotide sequence ID" value="NZ_CDOF01000022.1"/>
</dbReference>
<evidence type="ECO:0000313" key="2">
    <source>
        <dbReference type="EMBL" id="CEN38715.1"/>
    </source>
</evidence>
<dbReference type="Pfam" id="PF09346">
    <property type="entry name" value="SMI1_KNR4"/>
    <property type="match status" value="1"/>
</dbReference>
<accession>A0A0B7H9I8</accession>
<dbReference type="EMBL" id="CDOG01000023">
    <property type="protein sequence ID" value="CEN38715.1"/>
    <property type="molecule type" value="Genomic_DNA"/>
</dbReference>
<dbReference type="InterPro" id="IPR018958">
    <property type="entry name" value="Knr4/Smi1-like_dom"/>
</dbReference>
<dbReference type="AlphaFoldDB" id="A0A0B7H9I8"/>
<gene>
    <name evidence="2" type="ORF">CCYN74_30243</name>
</gene>
<reference evidence="2 3" key="1">
    <citation type="submission" date="2015-01" db="EMBL/GenBank/DDBJ databases">
        <authorList>
            <person name="MANFREDI Pablo"/>
        </authorList>
    </citation>
    <scope>NUCLEOTIDE SEQUENCE [LARGE SCALE GENOMIC DNA]</scope>
    <source>
        <strain evidence="2 3">Ccy74</strain>
    </source>
</reference>
<dbReference type="InterPro" id="IPR037883">
    <property type="entry name" value="Knr4/Smi1-like_sf"/>
</dbReference>
<dbReference type="Gene3D" id="3.40.1580.10">
    <property type="entry name" value="SMI1/KNR4-like"/>
    <property type="match status" value="1"/>
</dbReference>
<evidence type="ECO:0000313" key="3">
    <source>
        <dbReference type="Proteomes" id="UP000038083"/>
    </source>
</evidence>
<feature type="domain" description="Knr4/Smi1-like" evidence="1">
    <location>
        <begin position="28"/>
        <end position="197"/>
    </location>
</feature>
<dbReference type="SMART" id="SM00860">
    <property type="entry name" value="SMI1_KNR4"/>
    <property type="match status" value="1"/>
</dbReference>
<proteinExistence type="predicted"/>
<dbReference type="SUPFAM" id="SSF160631">
    <property type="entry name" value="SMI1/KNR4-like"/>
    <property type="match status" value="1"/>
</dbReference>
<name>A0A0B7H9I8_9FLAO</name>
<dbReference type="Proteomes" id="UP000038083">
    <property type="component" value="Unassembled WGS sequence"/>
</dbReference>
<dbReference type="OrthoDB" id="1190024at2"/>
<evidence type="ECO:0000259" key="1">
    <source>
        <dbReference type="SMART" id="SM00860"/>
    </source>
</evidence>